<protein>
    <recommendedName>
        <fullName evidence="1">Hemerythrin-like domain-containing protein</fullName>
    </recommendedName>
</protein>
<gene>
    <name evidence="2" type="ORF">CA13_33490</name>
</gene>
<dbReference type="Pfam" id="PF01814">
    <property type="entry name" value="Hemerythrin"/>
    <property type="match status" value="1"/>
</dbReference>
<dbReference type="AlphaFoldDB" id="A0A5C5Z3M4"/>
<comment type="caution">
    <text evidence="2">The sequence shown here is derived from an EMBL/GenBank/DDBJ whole genome shotgun (WGS) entry which is preliminary data.</text>
</comment>
<dbReference type="OrthoDB" id="276004at2"/>
<dbReference type="Gene3D" id="1.20.120.520">
    <property type="entry name" value="nmb1532 protein domain like"/>
    <property type="match status" value="1"/>
</dbReference>
<proteinExistence type="predicted"/>
<dbReference type="InterPro" id="IPR012312">
    <property type="entry name" value="Hemerythrin-like"/>
</dbReference>
<accession>A0A5C5Z3M4</accession>
<dbReference type="Proteomes" id="UP000315010">
    <property type="component" value="Unassembled WGS sequence"/>
</dbReference>
<feature type="domain" description="Hemerythrin-like" evidence="1">
    <location>
        <begin position="20"/>
        <end position="149"/>
    </location>
</feature>
<evidence type="ECO:0000259" key="1">
    <source>
        <dbReference type="Pfam" id="PF01814"/>
    </source>
</evidence>
<reference evidence="2 3" key="1">
    <citation type="submission" date="2019-02" db="EMBL/GenBank/DDBJ databases">
        <title>Deep-cultivation of Planctomycetes and their phenomic and genomic characterization uncovers novel biology.</title>
        <authorList>
            <person name="Wiegand S."/>
            <person name="Jogler M."/>
            <person name="Boedeker C."/>
            <person name="Pinto D."/>
            <person name="Vollmers J."/>
            <person name="Rivas-Marin E."/>
            <person name="Kohn T."/>
            <person name="Peeters S.H."/>
            <person name="Heuer A."/>
            <person name="Rast P."/>
            <person name="Oberbeckmann S."/>
            <person name="Bunk B."/>
            <person name="Jeske O."/>
            <person name="Meyerdierks A."/>
            <person name="Storesund J.E."/>
            <person name="Kallscheuer N."/>
            <person name="Luecker S."/>
            <person name="Lage O.M."/>
            <person name="Pohl T."/>
            <person name="Merkel B.J."/>
            <person name="Hornburger P."/>
            <person name="Mueller R.-W."/>
            <person name="Bruemmer F."/>
            <person name="Labrenz M."/>
            <person name="Spormann A.M."/>
            <person name="Op Den Camp H."/>
            <person name="Overmann J."/>
            <person name="Amann R."/>
            <person name="Jetten M.S.M."/>
            <person name="Mascher T."/>
            <person name="Medema M.H."/>
            <person name="Devos D.P."/>
            <person name="Kaster A.-K."/>
            <person name="Ovreas L."/>
            <person name="Rohde M."/>
            <person name="Galperin M.Y."/>
            <person name="Jogler C."/>
        </authorList>
    </citation>
    <scope>NUCLEOTIDE SEQUENCE [LARGE SCALE GENOMIC DNA]</scope>
    <source>
        <strain evidence="2 3">CA13</strain>
    </source>
</reference>
<dbReference type="RefSeq" id="WP_146398068.1">
    <property type="nucleotide sequence ID" value="NZ_SJPJ01000001.1"/>
</dbReference>
<evidence type="ECO:0000313" key="2">
    <source>
        <dbReference type="EMBL" id="TWT81894.1"/>
    </source>
</evidence>
<sequence length="159" mass="18309">MNQDRTSTRRLAVNAAFLRDIKDDSHHLKVLLEKISPMVSHEKIAGNHWLELINLLSELRDQLALHFSLEEAYGYFEEAVDTAPELSTKAESLRSEHSELFESIRHLVESAAELQPDQEEKIARLLKRYNAFIRAFQTHEELELNLILEALESDLGVCD</sequence>
<evidence type="ECO:0000313" key="3">
    <source>
        <dbReference type="Proteomes" id="UP000315010"/>
    </source>
</evidence>
<name>A0A5C5Z3M4_9BACT</name>
<keyword evidence="3" id="KW-1185">Reference proteome</keyword>
<organism evidence="2 3">
    <name type="scientific">Novipirellula herctigrandis</name>
    <dbReference type="NCBI Taxonomy" id="2527986"/>
    <lineage>
        <taxon>Bacteria</taxon>
        <taxon>Pseudomonadati</taxon>
        <taxon>Planctomycetota</taxon>
        <taxon>Planctomycetia</taxon>
        <taxon>Pirellulales</taxon>
        <taxon>Pirellulaceae</taxon>
        <taxon>Novipirellula</taxon>
    </lineage>
</organism>
<dbReference type="EMBL" id="SJPJ01000001">
    <property type="protein sequence ID" value="TWT81894.1"/>
    <property type="molecule type" value="Genomic_DNA"/>
</dbReference>